<comment type="caution">
    <text evidence="3">The sequence shown here is derived from an EMBL/GenBank/DDBJ whole genome shotgun (WGS) entry which is preliminary data.</text>
</comment>
<dbReference type="EMBL" id="JBHTIR010001359">
    <property type="protein sequence ID" value="MFD0852449.1"/>
    <property type="molecule type" value="Genomic_DNA"/>
</dbReference>
<organism evidence="3 4">
    <name type="scientific">Actinomadura adrarensis</name>
    <dbReference type="NCBI Taxonomy" id="1819600"/>
    <lineage>
        <taxon>Bacteria</taxon>
        <taxon>Bacillati</taxon>
        <taxon>Actinomycetota</taxon>
        <taxon>Actinomycetes</taxon>
        <taxon>Streptosporangiales</taxon>
        <taxon>Thermomonosporaceae</taxon>
        <taxon>Actinomadura</taxon>
    </lineage>
</organism>
<protein>
    <submittedName>
        <fullName evidence="3">Uncharacterized protein</fullName>
    </submittedName>
</protein>
<reference evidence="4" key="1">
    <citation type="journal article" date="2019" name="Int. J. Syst. Evol. Microbiol.">
        <title>The Global Catalogue of Microorganisms (GCM) 10K type strain sequencing project: providing services to taxonomists for standard genome sequencing and annotation.</title>
        <authorList>
            <consortium name="The Broad Institute Genomics Platform"/>
            <consortium name="The Broad Institute Genome Sequencing Center for Infectious Disease"/>
            <person name="Wu L."/>
            <person name="Ma J."/>
        </authorList>
    </citation>
    <scope>NUCLEOTIDE SEQUENCE [LARGE SCALE GENOMIC DNA]</scope>
    <source>
        <strain evidence="4">JCM 31696</strain>
    </source>
</reference>
<dbReference type="Proteomes" id="UP001597083">
    <property type="component" value="Unassembled WGS sequence"/>
</dbReference>
<keyword evidence="2" id="KW-0472">Membrane</keyword>
<name>A0ABW3CD99_9ACTN</name>
<gene>
    <name evidence="3" type="ORF">ACFQ07_09460</name>
</gene>
<feature type="compositionally biased region" description="Low complexity" evidence="1">
    <location>
        <begin position="85"/>
        <end position="104"/>
    </location>
</feature>
<evidence type="ECO:0000256" key="1">
    <source>
        <dbReference type="SAM" id="MobiDB-lite"/>
    </source>
</evidence>
<keyword evidence="2" id="KW-1133">Transmembrane helix</keyword>
<feature type="transmembrane region" description="Helical" evidence="2">
    <location>
        <begin position="37"/>
        <end position="55"/>
    </location>
</feature>
<feature type="transmembrane region" description="Helical" evidence="2">
    <location>
        <begin position="125"/>
        <end position="144"/>
    </location>
</feature>
<accession>A0ABW3CD99</accession>
<feature type="non-terminal residue" evidence="3">
    <location>
        <position position="159"/>
    </location>
</feature>
<evidence type="ECO:0000313" key="4">
    <source>
        <dbReference type="Proteomes" id="UP001597083"/>
    </source>
</evidence>
<feature type="transmembrane region" description="Helical" evidence="2">
    <location>
        <begin position="6"/>
        <end position="25"/>
    </location>
</feature>
<evidence type="ECO:0000313" key="3">
    <source>
        <dbReference type="EMBL" id="MFD0852449.1"/>
    </source>
</evidence>
<keyword evidence="2" id="KW-0812">Transmembrane</keyword>
<feature type="region of interest" description="Disordered" evidence="1">
    <location>
        <begin position="73"/>
        <end position="106"/>
    </location>
</feature>
<proteinExistence type="predicted"/>
<sequence length="159" mass="16969">MRKFVYGGLGVMVLATGGYTVVYLARWEWQRSLMAGELLLVCLIVLLAVAGAHRLQAMERRLTELLERRDRSAGHSLGSSEPSVTAEAGTTEAGTAEAGTAEAGTAEERAPRFRWLEADSHSYKVFIPVLLGAGIIVSGLAALVERVSSALGERSAPAR</sequence>
<evidence type="ECO:0000256" key="2">
    <source>
        <dbReference type="SAM" id="Phobius"/>
    </source>
</evidence>
<keyword evidence="4" id="KW-1185">Reference proteome</keyword>